<dbReference type="AlphaFoldDB" id="A0A5S4GV05"/>
<evidence type="ECO:0000313" key="3">
    <source>
        <dbReference type="Proteomes" id="UP000305238"/>
    </source>
</evidence>
<proteinExistence type="predicted"/>
<evidence type="ECO:0000256" key="1">
    <source>
        <dbReference type="SAM" id="MobiDB-lite"/>
    </source>
</evidence>
<evidence type="ECO:0000313" key="2">
    <source>
        <dbReference type="EMBL" id="TMR36785.1"/>
    </source>
</evidence>
<organism evidence="2 3">
    <name type="scientific">Actinomadura geliboluensis</name>
    <dbReference type="NCBI Taxonomy" id="882440"/>
    <lineage>
        <taxon>Bacteria</taxon>
        <taxon>Bacillati</taxon>
        <taxon>Actinomycetota</taxon>
        <taxon>Actinomycetes</taxon>
        <taxon>Streptosporangiales</taxon>
        <taxon>Thermomonosporaceae</taxon>
        <taxon>Actinomadura</taxon>
    </lineage>
</organism>
<dbReference type="Proteomes" id="UP000305238">
    <property type="component" value="Unassembled WGS sequence"/>
</dbReference>
<dbReference type="EMBL" id="VCKZ01000142">
    <property type="protein sequence ID" value="TMR36785.1"/>
    <property type="molecule type" value="Genomic_DNA"/>
</dbReference>
<feature type="compositionally biased region" description="Polar residues" evidence="1">
    <location>
        <begin position="52"/>
        <end position="63"/>
    </location>
</feature>
<sequence>MHKEQPNVDLPFNAPAAPGDLERKNGRAPTEFAGDAVRDALAAGAGGRDTGFASTTSGGTETTDLGDRDKLATRCWYVIDMMSTKTRVWG</sequence>
<accession>A0A5S4GV05</accession>
<keyword evidence="3" id="KW-1185">Reference proteome</keyword>
<dbReference type="RefSeq" id="WP_138637989.1">
    <property type="nucleotide sequence ID" value="NZ_JASWDG010000013.1"/>
</dbReference>
<feature type="region of interest" description="Disordered" evidence="1">
    <location>
        <begin position="1"/>
        <end position="66"/>
    </location>
</feature>
<feature type="compositionally biased region" description="Low complexity" evidence="1">
    <location>
        <begin position="33"/>
        <end position="43"/>
    </location>
</feature>
<comment type="caution">
    <text evidence="2">The sequence shown here is derived from an EMBL/GenBank/DDBJ whole genome shotgun (WGS) entry which is preliminary data.</text>
</comment>
<gene>
    <name evidence="2" type="ORF">ETD96_19975</name>
</gene>
<reference evidence="2 3" key="1">
    <citation type="submission" date="2019-05" db="EMBL/GenBank/DDBJ databases">
        <title>Draft genome sequence of Actinomadura geliboluensis A8036.</title>
        <authorList>
            <person name="Saricaoglu S."/>
            <person name="Isik K."/>
        </authorList>
    </citation>
    <scope>NUCLEOTIDE SEQUENCE [LARGE SCALE GENOMIC DNA]</scope>
    <source>
        <strain evidence="2 3">A8036</strain>
    </source>
</reference>
<protein>
    <submittedName>
        <fullName evidence="2">Uncharacterized protein</fullName>
    </submittedName>
</protein>
<name>A0A5S4GV05_9ACTN</name>